<dbReference type="Pfam" id="PF00078">
    <property type="entry name" value="RVT_1"/>
    <property type="match status" value="1"/>
</dbReference>
<dbReference type="InterPro" id="IPR043502">
    <property type="entry name" value="DNA/RNA_pol_sf"/>
</dbReference>
<sequence length="337" mass="38541">MISVVESDVASLVTYISPIDPLERALMGDEEESEDEMIEEIEQVFNMSCKYVHGLERFEELDKPVTLTPPKPFIDEAPKLELKPLLVHLCYAYLGNSETLPVIISSNLTNVQEEKLLIVLREHKKAIGWTIADIKGISPSFCLHKIFLEDGHIPSVEKQRRLNSIIKEVLKKEQLGEPSALCALKGGMTVVENEKNELIPTRTVMRWRIVIFPEDQEKTTFTCPYGTFSFKRMPFDPCNAPATFQRCMMAIFTDMVEQFVEVFMDDFSVFGSSYDDCLKNLGIVLLEKDVIFNFDEACLKAFEELKKKFMTGPIIVAPDWSLPCYWAVLGQRKDKIF</sequence>
<feature type="domain" description="Reverse transcriptase" evidence="1">
    <location>
        <begin position="210"/>
        <end position="282"/>
    </location>
</feature>
<dbReference type="InterPro" id="IPR053134">
    <property type="entry name" value="RNA-dir_DNA_polymerase"/>
</dbReference>
<gene>
    <name evidence="2" type="primary">LOC107768623</name>
</gene>
<dbReference type="RefSeq" id="XP_016443229.1">
    <property type="nucleotide sequence ID" value="XM_016587743.1"/>
</dbReference>
<dbReference type="AlphaFoldDB" id="A0A1S3XTL7"/>
<dbReference type="InterPro" id="IPR043128">
    <property type="entry name" value="Rev_trsase/Diguanyl_cyclase"/>
</dbReference>
<dbReference type="PaxDb" id="4097-A0A1S3XTL7"/>
<dbReference type="OrthoDB" id="1929490at2759"/>
<dbReference type="CDD" id="cd01647">
    <property type="entry name" value="RT_LTR"/>
    <property type="match status" value="1"/>
</dbReference>
<dbReference type="Gene3D" id="3.10.10.10">
    <property type="entry name" value="HIV Type 1 Reverse Transcriptase, subunit A, domain 1"/>
    <property type="match status" value="1"/>
</dbReference>
<dbReference type="SUPFAM" id="SSF56672">
    <property type="entry name" value="DNA/RNA polymerases"/>
    <property type="match status" value="1"/>
</dbReference>
<dbReference type="Gene3D" id="3.30.70.270">
    <property type="match status" value="1"/>
</dbReference>
<protein>
    <recommendedName>
        <fullName evidence="1">Reverse transcriptase domain-containing protein</fullName>
    </recommendedName>
</protein>
<dbReference type="InterPro" id="IPR000477">
    <property type="entry name" value="RT_dom"/>
</dbReference>
<proteinExistence type="predicted"/>
<dbReference type="KEGG" id="nta:107768623"/>
<organism evidence="2">
    <name type="scientific">Nicotiana tabacum</name>
    <name type="common">Common tobacco</name>
    <dbReference type="NCBI Taxonomy" id="4097"/>
    <lineage>
        <taxon>Eukaryota</taxon>
        <taxon>Viridiplantae</taxon>
        <taxon>Streptophyta</taxon>
        <taxon>Embryophyta</taxon>
        <taxon>Tracheophyta</taxon>
        <taxon>Spermatophyta</taxon>
        <taxon>Magnoliopsida</taxon>
        <taxon>eudicotyledons</taxon>
        <taxon>Gunneridae</taxon>
        <taxon>Pentapetalae</taxon>
        <taxon>asterids</taxon>
        <taxon>lamiids</taxon>
        <taxon>Solanales</taxon>
        <taxon>Solanaceae</taxon>
        <taxon>Nicotianoideae</taxon>
        <taxon>Nicotianeae</taxon>
        <taxon>Nicotiana</taxon>
    </lineage>
</organism>
<dbReference type="PANTHER" id="PTHR24559">
    <property type="entry name" value="TRANSPOSON TY3-I GAG-POL POLYPROTEIN"/>
    <property type="match status" value="1"/>
</dbReference>
<evidence type="ECO:0000259" key="1">
    <source>
        <dbReference type="Pfam" id="PF00078"/>
    </source>
</evidence>
<accession>A0A1S3XTL7</accession>
<evidence type="ECO:0000313" key="2">
    <source>
        <dbReference type="RefSeq" id="XP_016443229.1"/>
    </source>
</evidence>
<reference evidence="2" key="1">
    <citation type="submission" date="2025-08" db="UniProtKB">
        <authorList>
            <consortium name="RefSeq"/>
        </authorList>
    </citation>
    <scope>IDENTIFICATION</scope>
</reference>
<dbReference type="PANTHER" id="PTHR24559:SF444">
    <property type="entry name" value="REVERSE TRANSCRIPTASE DOMAIN-CONTAINING PROTEIN"/>
    <property type="match status" value="1"/>
</dbReference>
<name>A0A1S3XTL7_TOBAC</name>